<dbReference type="SMART" id="SM00930">
    <property type="entry name" value="NIL"/>
    <property type="match status" value="1"/>
</dbReference>
<dbReference type="RefSeq" id="WP_334315092.1">
    <property type="nucleotide sequence ID" value="NZ_CP065938.1"/>
</dbReference>
<dbReference type="SUPFAM" id="SSF54862">
    <property type="entry name" value="4Fe-4S ferredoxins"/>
    <property type="match status" value="1"/>
</dbReference>
<dbReference type="Pfam" id="PF14697">
    <property type="entry name" value="Fer4_21"/>
    <property type="match status" value="1"/>
</dbReference>
<evidence type="ECO:0000256" key="6">
    <source>
        <dbReference type="ARBA" id="ARBA00023004"/>
    </source>
</evidence>
<keyword evidence="10" id="KW-1185">Reference proteome</keyword>
<feature type="domain" description="4Fe-4S ferredoxin-type" evidence="8">
    <location>
        <begin position="105"/>
        <end position="134"/>
    </location>
</feature>
<evidence type="ECO:0000313" key="10">
    <source>
        <dbReference type="Proteomes" id="UP001058120"/>
    </source>
</evidence>
<evidence type="ECO:0000256" key="5">
    <source>
        <dbReference type="ARBA" id="ARBA00022982"/>
    </source>
</evidence>
<evidence type="ECO:0000256" key="2">
    <source>
        <dbReference type="ARBA" id="ARBA00022485"/>
    </source>
</evidence>
<dbReference type="Pfam" id="PF09383">
    <property type="entry name" value="NIL"/>
    <property type="match status" value="1"/>
</dbReference>
<keyword evidence="2" id="KW-0004">4Fe-4S</keyword>
<name>A0ABY5Y013_9BACT</name>
<keyword evidence="5" id="KW-0249">Electron transport</keyword>
<dbReference type="InterPro" id="IPR045865">
    <property type="entry name" value="ACT-like_dom_sf"/>
</dbReference>
<evidence type="ECO:0000256" key="1">
    <source>
        <dbReference type="ARBA" id="ARBA00022448"/>
    </source>
</evidence>
<dbReference type="Proteomes" id="UP001058120">
    <property type="component" value="Chromosome"/>
</dbReference>
<dbReference type="PANTHER" id="PTHR43687:SF6">
    <property type="entry name" value="L-ASPARTATE SEMIALDEHYDE SULFURTRANSFERASE IRON-SULFUR SUBUNIT"/>
    <property type="match status" value="1"/>
</dbReference>
<evidence type="ECO:0000259" key="8">
    <source>
        <dbReference type="PROSITE" id="PS51379"/>
    </source>
</evidence>
<dbReference type="InterPro" id="IPR050572">
    <property type="entry name" value="Fe-S_Ferredoxin"/>
</dbReference>
<evidence type="ECO:0000256" key="7">
    <source>
        <dbReference type="ARBA" id="ARBA00023014"/>
    </source>
</evidence>
<gene>
    <name evidence="9" type="ORF">JBF11_08685</name>
</gene>
<dbReference type="SUPFAM" id="SSF55021">
    <property type="entry name" value="ACT-like"/>
    <property type="match status" value="1"/>
</dbReference>
<dbReference type="EMBL" id="CP065938">
    <property type="protein sequence ID" value="UWX05509.1"/>
    <property type="molecule type" value="Genomic_DNA"/>
</dbReference>
<evidence type="ECO:0000313" key="9">
    <source>
        <dbReference type="EMBL" id="UWX05509.1"/>
    </source>
</evidence>
<keyword evidence="6" id="KW-0408">Iron</keyword>
<dbReference type="PROSITE" id="PS00198">
    <property type="entry name" value="4FE4S_FER_1"/>
    <property type="match status" value="1"/>
</dbReference>
<feature type="domain" description="4Fe-4S ferredoxin-type" evidence="8">
    <location>
        <begin position="75"/>
        <end position="104"/>
    </location>
</feature>
<dbReference type="Gene3D" id="3.30.70.20">
    <property type="match status" value="1"/>
</dbReference>
<keyword evidence="4" id="KW-0677">Repeat</keyword>
<dbReference type="InterPro" id="IPR018449">
    <property type="entry name" value="NIL_domain"/>
</dbReference>
<organism evidence="9 10">
    <name type="scientific">Taurinivorans muris</name>
    <dbReference type="NCBI Taxonomy" id="2787751"/>
    <lineage>
        <taxon>Bacteria</taxon>
        <taxon>Pseudomonadati</taxon>
        <taxon>Thermodesulfobacteriota</taxon>
        <taxon>Desulfovibrionia</taxon>
        <taxon>Desulfovibrionales</taxon>
        <taxon>Desulfovibrionaceae</taxon>
        <taxon>Taurinivorans</taxon>
    </lineage>
</organism>
<proteinExistence type="predicted"/>
<keyword evidence="1" id="KW-0813">Transport</keyword>
<protein>
    <submittedName>
        <fullName evidence="9">4Fe-4S binding protein</fullName>
    </submittedName>
</protein>
<evidence type="ECO:0000256" key="4">
    <source>
        <dbReference type="ARBA" id="ARBA00022737"/>
    </source>
</evidence>
<keyword evidence="3" id="KW-0479">Metal-binding</keyword>
<accession>A0ABY5Y013</accession>
<dbReference type="Gene3D" id="3.30.70.260">
    <property type="match status" value="1"/>
</dbReference>
<dbReference type="PANTHER" id="PTHR43687">
    <property type="entry name" value="ADENYLYLSULFATE REDUCTASE, BETA SUBUNIT"/>
    <property type="match status" value="1"/>
</dbReference>
<dbReference type="InterPro" id="IPR017900">
    <property type="entry name" value="4Fe4S_Fe_S_CS"/>
</dbReference>
<keyword evidence="7" id="KW-0411">Iron-sulfur</keyword>
<sequence length="138" mass="15441">MGYNIHLRFPENISTEPIVCNLTRKFDLDFNISKAQISSGREGYLILELLCSREQANQAKKYLEEQGIHVSDLAQSIIRDEKICIECGACTAICPTAALYMDKNRHLAFDVDKCVVCTRCIKLCPVNAIKADIGSVNE</sequence>
<dbReference type="InterPro" id="IPR017896">
    <property type="entry name" value="4Fe4S_Fe-S-bd"/>
</dbReference>
<evidence type="ECO:0000256" key="3">
    <source>
        <dbReference type="ARBA" id="ARBA00022723"/>
    </source>
</evidence>
<dbReference type="PROSITE" id="PS51379">
    <property type="entry name" value="4FE4S_FER_2"/>
    <property type="match status" value="2"/>
</dbReference>
<reference evidence="9" key="1">
    <citation type="submission" date="2020-12" db="EMBL/GenBank/DDBJ databases">
        <title>Taurinivorans muris gen. nov., sp. nov., fundamental and realized metabolic niche of a ubiquitous sulfidogenic bacterium in the murine intestine.</title>
        <authorList>
            <person name="Ye H."/>
            <person name="Hanson B.T."/>
            <person name="Loy A."/>
        </authorList>
    </citation>
    <scope>NUCLEOTIDE SEQUENCE</scope>
    <source>
        <strain evidence="9">LT0009</strain>
    </source>
</reference>